<organism evidence="1">
    <name type="scientific">Anguilla anguilla</name>
    <name type="common">European freshwater eel</name>
    <name type="synonym">Muraena anguilla</name>
    <dbReference type="NCBI Taxonomy" id="7936"/>
    <lineage>
        <taxon>Eukaryota</taxon>
        <taxon>Metazoa</taxon>
        <taxon>Chordata</taxon>
        <taxon>Craniata</taxon>
        <taxon>Vertebrata</taxon>
        <taxon>Euteleostomi</taxon>
        <taxon>Actinopterygii</taxon>
        <taxon>Neopterygii</taxon>
        <taxon>Teleostei</taxon>
        <taxon>Anguilliformes</taxon>
        <taxon>Anguillidae</taxon>
        <taxon>Anguilla</taxon>
    </lineage>
</organism>
<sequence>MCSVPGKYGLLLLYFAFMLWLRITHACLLTQIVTQS</sequence>
<protein>
    <submittedName>
        <fullName evidence="1">Uncharacterized protein</fullName>
    </submittedName>
</protein>
<reference evidence="1" key="2">
    <citation type="journal article" date="2015" name="Fish Shellfish Immunol.">
        <title>Early steps in the European eel (Anguilla anguilla)-Vibrio vulnificus interaction in the gills: Role of the RtxA13 toxin.</title>
        <authorList>
            <person name="Callol A."/>
            <person name="Pajuelo D."/>
            <person name="Ebbesson L."/>
            <person name="Teles M."/>
            <person name="MacKenzie S."/>
            <person name="Amaro C."/>
        </authorList>
    </citation>
    <scope>NUCLEOTIDE SEQUENCE</scope>
</reference>
<evidence type="ECO:0000313" key="1">
    <source>
        <dbReference type="EMBL" id="JAH04239.1"/>
    </source>
</evidence>
<dbReference type="EMBL" id="GBXM01104338">
    <property type="protein sequence ID" value="JAH04239.1"/>
    <property type="molecule type" value="Transcribed_RNA"/>
</dbReference>
<accession>A0A0E9PIA7</accession>
<dbReference type="AlphaFoldDB" id="A0A0E9PIA7"/>
<name>A0A0E9PIA7_ANGAN</name>
<reference evidence="1" key="1">
    <citation type="submission" date="2014-11" db="EMBL/GenBank/DDBJ databases">
        <authorList>
            <person name="Amaro Gonzalez C."/>
        </authorList>
    </citation>
    <scope>NUCLEOTIDE SEQUENCE</scope>
</reference>
<proteinExistence type="predicted"/>